<accession>A0A4Y9Y488</accession>
<feature type="transmembrane region" description="Helical" evidence="2">
    <location>
        <begin position="195"/>
        <end position="216"/>
    </location>
</feature>
<feature type="compositionally biased region" description="Basic and acidic residues" evidence="1">
    <location>
        <begin position="281"/>
        <end position="292"/>
    </location>
</feature>
<name>A0A4Y9Y488_9APHY</name>
<reference evidence="3 4" key="1">
    <citation type="submission" date="2019-01" db="EMBL/GenBank/DDBJ databases">
        <title>Genome sequencing of the rare red list fungi Fomitopsis rosea.</title>
        <authorList>
            <person name="Buettner E."/>
            <person name="Kellner H."/>
        </authorList>
    </citation>
    <scope>NUCLEOTIDE SEQUENCE [LARGE SCALE GENOMIC DNA]</scope>
    <source>
        <strain evidence="3 4">DSM 105464</strain>
    </source>
</reference>
<feature type="compositionally biased region" description="Basic and acidic residues" evidence="1">
    <location>
        <begin position="239"/>
        <end position="248"/>
    </location>
</feature>
<proteinExistence type="predicted"/>
<dbReference type="InterPro" id="IPR022127">
    <property type="entry name" value="STIMATE/YPL162C"/>
</dbReference>
<dbReference type="PANTHER" id="PTHR31735">
    <property type="entry name" value="VACUOLAR MEMBRANE PROTEIN YPL162C"/>
    <property type="match status" value="1"/>
</dbReference>
<feature type="transmembrane region" description="Helical" evidence="2">
    <location>
        <begin position="156"/>
        <end position="175"/>
    </location>
</feature>
<feature type="transmembrane region" description="Helical" evidence="2">
    <location>
        <begin position="99"/>
        <end position="120"/>
    </location>
</feature>
<feature type="compositionally biased region" description="Basic residues" evidence="1">
    <location>
        <begin position="346"/>
        <end position="358"/>
    </location>
</feature>
<feature type="compositionally biased region" description="Basic and acidic residues" evidence="1">
    <location>
        <begin position="312"/>
        <end position="321"/>
    </location>
</feature>
<dbReference type="EMBL" id="SEKV01000491">
    <property type="protein sequence ID" value="TFY56593.1"/>
    <property type="molecule type" value="Genomic_DNA"/>
</dbReference>
<dbReference type="STRING" id="34475.A0A4Y9Y488"/>
<dbReference type="Proteomes" id="UP000298390">
    <property type="component" value="Unassembled WGS sequence"/>
</dbReference>
<keyword evidence="2" id="KW-1133">Transmembrane helix</keyword>
<feature type="compositionally biased region" description="Polar residues" evidence="1">
    <location>
        <begin position="295"/>
        <end position="307"/>
    </location>
</feature>
<dbReference type="PANTHER" id="PTHR31735:SF1">
    <property type="entry name" value="VACUOLAR MEMBRANE PROTEIN YPL162C"/>
    <property type="match status" value="1"/>
</dbReference>
<keyword evidence="2" id="KW-0472">Membrane</keyword>
<gene>
    <name evidence="3" type="ORF">EVJ58_g7545</name>
</gene>
<feature type="compositionally biased region" description="Low complexity" evidence="1">
    <location>
        <begin position="328"/>
        <end position="345"/>
    </location>
</feature>
<evidence type="ECO:0000256" key="1">
    <source>
        <dbReference type="SAM" id="MobiDB-lite"/>
    </source>
</evidence>
<evidence type="ECO:0000313" key="3">
    <source>
        <dbReference type="EMBL" id="TFY56593.1"/>
    </source>
</evidence>
<comment type="caution">
    <text evidence="3">The sequence shown here is derived from an EMBL/GenBank/DDBJ whole genome shotgun (WGS) entry which is preliminary data.</text>
</comment>
<protein>
    <recommendedName>
        <fullName evidence="5">Vacuolar membrane protein</fullName>
    </recommendedName>
</protein>
<feature type="region of interest" description="Disordered" evidence="1">
    <location>
        <begin position="234"/>
        <end position="409"/>
    </location>
</feature>
<feature type="transmembrane region" description="Helical" evidence="2">
    <location>
        <begin position="24"/>
        <end position="50"/>
    </location>
</feature>
<dbReference type="AlphaFoldDB" id="A0A4Y9Y488"/>
<evidence type="ECO:0008006" key="5">
    <source>
        <dbReference type="Google" id="ProtNLM"/>
    </source>
</evidence>
<keyword evidence="2" id="KW-0812">Transmembrane</keyword>
<sequence>MSTSQGAGFLAQQLWYAPRHACSVLVLANLVAAQVTQGLMGVLVVASLIYKRHRESPRRPWRIWLFDVSKQVIGQMVIHGVNVLVSDTIAHLSSGNACVFYFLNILLDTTIGVGIIYFILHITTWLLSEKCQLKGFESGQYGSPPSFNYWIRQATVYIFSLLSMKMLVIALFAVWPGIFMLGDWLLTFLGPSDAVQVIFTMGLFPIMMNIIQFWLIDSIVKSSQAAAVALPTLTPRSSTDGEHEHEPLFRASSDDEDNDGAFPARHDIENPRPRSRSLSADADRLGLPDEPKSLGSGTSTAVGSTPGTPKPKPIDIKRGVEAHAYPPSLAGSSVDTSSSAASSLHGRSRSPRAKRKHSPPPALPLQPMSPQAERQATRRHTHSDSLTPKPADTQYDEKEWADWGDEGDNWAERVGEEEWTGRRMEARKGELDNVWARQHSAALSIS</sequence>
<organism evidence="3 4">
    <name type="scientific">Rhodofomes roseus</name>
    <dbReference type="NCBI Taxonomy" id="34475"/>
    <lineage>
        <taxon>Eukaryota</taxon>
        <taxon>Fungi</taxon>
        <taxon>Dikarya</taxon>
        <taxon>Basidiomycota</taxon>
        <taxon>Agaricomycotina</taxon>
        <taxon>Agaricomycetes</taxon>
        <taxon>Polyporales</taxon>
        <taxon>Rhodofomes</taxon>
    </lineage>
</organism>
<dbReference type="GO" id="GO:0016020">
    <property type="term" value="C:membrane"/>
    <property type="evidence" value="ECO:0007669"/>
    <property type="project" value="TreeGrafter"/>
</dbReference>
<evidence type="ECO:0000313" key="4">
    <source>
        <dbReference type="Proteomes" id="UP000298390"/>
    </source>
</evidence>
<dbReference type="Pfam" id="PF12400">
    <property type="entry name" value="STIMATE"/>
    <property type="match status" value="1"/>
</dbReference>
<evidence type="ECO:0000256" key="2">
    <source>
        <dbReference type="SAM" id="Phobius"/>
    </source>
</evidence>
<feature type="transmembrane region" description="Helical" evidence="2">
    <location>
        <begin position="71"/>
        <end position="93"/>
    </location>
</feature>